<gene>
    <name evidence="6" type="ORF">WJX72_009693</name>
</gene>
<evidence type="ECO:0000259" key="5">
    <source>
        <dbReference type="PROSITE" id="PS51846"/>
    </source>
</evidence>
<dbReference type="PANTHER" id="PTHR12064:SF97">
    <property type="entry name" value="METAL TRANSPORTER CNNM-5"/>
    <property type="match status" value="1"/>
</dbReference>
<dbReference type="Gene3D" id="3.10.580.10">
    <property type="entry name" value="CBS-domain"/>
    <property type="match status" value="1"/>
</dbReference>
<evidence type="ECO:0000256" key="2">
    <source>
        <dbReference type="PROSITE-ProRule" id="PRU01193"/>
    </source>
</evidence>
<feature type="compositionally biased region" description="Polar residues" evidence="3">
    <location>
        <begin position="490"/>
        <end position="511"/>
    </location>
</feature>
<feature type="transmembrane region" description="Helical" evidence="4">
    <location>
        <begin position="124"/>
        <end position="149"/>
    </location>
</feature>
<dbReference type="AlphaFoldDB" id="A0AAW1QB67"/>
<dbReference type="InterPro" id="IPR002550">
    <property type="entry name" value="CNNM"/>
</dbReference>
<evidence type="ECO:0000256" key="3">
    <source>
        <dbReference type="SAM" id="MobiDB-lite"/>
    </source>
</evidence>
<keyword evidence="2 4" id="KW-1133">Transmembrane helix</keyword>
<organism evidence="6 7">
    <name type="scientific">[Myrmecia] bisecta</name>
    <dbReference type="NCBI Taxonomy" id="41462"/>
    <lineage>
        <taxon>Eukaryota</taxon>
        <taxon>Viridiplantae</taxon>
        <taxon>Chlorophyta</taxon>
        <taxon>core chlorophytes</taxon>
        <taxon>Trebouxiophyceae</taxon>
        <taxon>Trebouxiales</taxon>
        <taxon>Trebouxiaceae</taxon>
        <taxon>Myrmecia</taxon>
    </lineage>
</organism>
<dbReference type="PROSITE" id="PS51846">
    <property type="entry name" value="CNNM"/>
    <property type="match status" value="1"/>
</dbReference>
<feature type="domain" description="CNNM transmembrane" evidence="5">
    <location>
        <begin position="10"/>
        <end position="193"/>
    </location>
</feature>
<feature type="compositionally biased region" description="Pro residues" evidence="3">
    <location>
        <begin position="672"/>
        <end position="684"/>
    </location>
</feature>
<dbReference type="GO" id="GO:0005739">
    <property type="term" value="C:mitochondrion"/>
    <property type="evidence" value="ECO:0007669"/>
    <property type="project" value="InterPro"/>
</dbReference>
<dbReference type="GO" id="GO:0030026">
    <property type="term" value="P:intracellular manganese ion homeostasis"/>
    <property type="evidence" value="ECO:0007669"/>
    <property type="project" value="TreeGrafter"/>
</dbReference>
<keyword evidence="7" id="KW-1185">Reference proteome</keyword>
<dbReference type="InterPro" id="IPR045095">
    <property type="entry name" value="ACDP"/>
</dbReference>
<dbReference type="GO" id="GO:0003735">
    <property type="term" value="F:structural constituent of ribosome"/>
    <property type="evidence" value="ECO:0007669"/>
    <property type="project" value="InterPro"/>
</dbReference>
<dbReference type="InterPro" id="IPR046342">
    <property type="entry name" value="CBS_dom_sf"/>
</dbReference>
<evidence type="ECO:0000256" key="4">
    <source>
        <dbReference type="SAM" id="Phobius"/>
    </source>
</evidence>
<evidence type="ECO:0000256" key="1">
    <source>
        <dbReference type="ARBA" id="ARBA00022737"/>
    </source>
</evidence>
<dbReference type="Proteomes" id="UP001489004">
    <property type="component" value="Unassembled WGS sequence"/>
</dbReference>
<name>A0AAW1QB67_9CHLO</name>
<dbReference type="GO" id="GO:0010960">
    <property type="term" value="P:magnesium ion homeostasis"/>
    <property type="evidence" value="ECO:0007669"/>
    <property type="project" value="InterPro"/>
</dbReference>
<dbReference type="EMBL" id="JALJOR010000004">
    <property type="protein sequence ID" value="KAK9818258.1"/>
    <property type="molecule type" value="Genomic_DNA"/>
</dbReference>
<sequence>MGGHEGEDLSSGGKLMYILLAVFCVIVGGIMSGLTLGLMSLDALDLEVLSRTGTPKEQKYAKRVLPVIRKPHLVLVTLLLCNAAALEALPLCLDQLVTPAVAIALSVSAVLLVGEIIPQAICKAYGLAIGAYSAWLVRILTIVCGIIAWPIAKFLDYVLGGHETALYRRAQLKEFVNLHGHHEGLGGQLMPDEINIIAGALDLTDKTAAARMTPLHRVFMLPSDTILNSDTIKDIVANGHSRVPVHEPGDRQAILGLLLVKELLVVDETAGIHIRDLKLRTLPRLHADTAMYAMLKVFRAGKSHMALLVGAPPEPLRTATQSEGQEYGSLPLMAAKQLKSDQVAAEETIEIQAVSAHPPSPHQHQLQHHHRLTDDLAEPQLADTEALARAALPIRGPTTPHRAIPEEDVAIHIDLPKATDHSLNLSAYGKSHTEQQAVGPPLGVITIEDVLEELLHMEILDETDTSNQLNSMNAARILRNLPSRLRTATGPESSTGSTNERGSSPKPTQANPFMRLSGEKPHAAAGTKSPLKPSSVKAAGRQDLPLRENFIKSLELDLDRYYQPQLADVEILIATAVAQAAKRNLFEVAQTLPKRGLGADVQRSRWNEEHFWRITAIKPSLDGKHGKVWGILHWKGKPQHEAPTQVNGPLKKVWRAKPTSVPGSEWKAVDKPPIPPSPNAQPQV</sequence>
<dbReference type="PANTHER" id="PTHR12064">
    <property type="entry name" value="METAL TRANSPORTER CNNM"/>
    <property type="match status" value="1"/>
</dbReference>
<reference evidence="6 7" key="1">
    <citation type="journal article" date="2024" name="Nat. Commun.">
        <title>Phylogenomics reveals the evolutionary origins of lichenization in chlorophyte algae.</title>
        <authorList>
            <person name="Puginier C."/>
            <person name="Libourel C."/>
            <person name="Otte J."/>
            <person name="Skaloud P."/>
            <person name="Haon M."/>
            <person name="Grisel S."/>
            <person name="Petersen M."/>
            <person name="Berrin J.G."/>
            <person name="Delaux P.M."/>
            <person name="Dal Grande F."/>
            <person name="Keller J."/>
        </authorList>
    </citation>
    <scope>NUCLEOTIDE SEQUENCE [LARGE SCALE GENOMIC DNA]</scope>
    <source>
        <strain evidence="6 7">SAG 2043</strain>
    </source>
</reference>
<dbReference type="GO" id="GO:0016020">
    <property type="term" value="C:membrane"/>
    <property type="evidence" value="ECO:0007669"/>
    <property type="project" value="UniProtKB-UniRule"/>
</dbReference>
<dbReference type="Pfam" id="PF16053">
    <property type="entry name" value="MRP-S34"/>
    <property type="match status" value="1"/>
</dbReference>
<feature type="region of interest" description="Disordered" evidence="3">
    <location>
        <begin position="640"/>
        <end position="684"/>
    </location>
</feature>
<evidence type="ECO:0000313" key="7">
    <source>
        <dbReference type="Proteomes" id="UP001489004"/>
    </source>
</evidence>
<evidence type="ECO:0000313" key="6">
    <source>
        <dbReference type="EMBL" id="KAK9818258.1"/>
    </source>
</evidence>
<dbReference type="SUPFAM" id="SSF54631">
    <property type="entry name" value="CBS-domain pair"/>
    <property type="match status" value="1"/>
</dbReference>
<accession>A0AAW1QB67</accession>
<dbReference type="InterPro" id="IPR032053">
    <property type="entry name" value="Ribosomal_mS34"/>
</dbReference>
<feature type="transmembrane region" description="Helical" evidence="4">
    <location>
        <begin position="15"/>
        <end position="41"/>
    </location>
</feature>
<feature type="transmembrane region" description="Helical" evidence="4">
    <location>
        <begin position="72"/>
        <end position="91"/>
    </location>
</feature>
<feature type="region of interest" description="Disordered" evidence="3">
    <location>
        <begin position="480"/>
        <end position="539"/>
    </location>
</feature>
<feature type="transmembrane region" description="Helical" evidence="4">
    <location>
        <begin position="97"/>
        <end position="117"/>
    </location>
</feature>
<keyword evidence="2 4" id="KW-0472">Membrane</keyword>
<dbReference type="Pfam" id="PF01595">
    <property type="entry name" value="CNNM"/>
    <property type="match status" value="1"/>
</dbReference>
<keyword evidence="2 4" id="KW-0812">Transmembrane</keyword>
<keyword evidence="1" id="KW-0677">Repeat</keyword>
<protein>
    <recommendedName>
        <fullName evidence="5">CNNM transmembrane domain-containing protein</fullName>
    </recommendedName>
</protein>
<comment type="caution">
    <text evidence="6">The sequence shown here is derived from an EMBL/GenBank/DDBJ whole genome shotgun (WGS) entry which is preliminary data.</text>
</comment>
<proteinExistence type="predicted"/>